<gene>
    <name evidence="4" type="ORF">CRH09_05965</name>
</gene>
<organism evidence="4 5">
    <name type="scientific">Nocardia terpenica</name>
    <dbReference type="NCBI Taxonomy" id="455432"/>
    <lineage>
        <taxon>Bacteria</taxon>
        <taxon>Bacillati</taxon>
        <taxon>Actinomycetota</taxon>
        <taxon>Actinomycetes</taxon>
        <taxon>Mycobacteriales</taxon>
        <taxon>Nocardiaceae</taxon>
        <taxon>Nocardia</taxon>
    </lineage>
</organism>
<dbReference type="Pfam" id="PF16751">
    <property type="entry name" value="RsdA_SigD_bd"/>
    <property type="match status" value="1"/>
</dbReference>
<dbReference type="RefSeq" id="WP_098693068.1">
    <property type="nucleotide sequence ID" value="NZ_CP023778.1"/>
</dbReference>
<keyword evidence="2" id="KW-1133">Transmembrane helix</keyword>
<sequence length="356" mass="36323">MARDGERGRGDWKARLGSQDSDPYAEASGDSGPVDIAAVRRDDALIDAIAGDGPVATDSPEEFQLASLLADWRADIVEAPLPAGPDLDAIVAAVNQEIGARQARVAVGRRGGLRLVRPLMGAAAALALIIGGMTAFSYSAQPGDPLWRVKEVVFSQQAQTTIAQNAETNLNKADDAIKSGNPERAKTLLQSVQSNATQLDDSSRKNQLESKWNDLLAKLPPAIAASLVPTPANGTTEPTAVPSSVTPTAQSTGSGGNPTTDGSQPTATGEPTSGGGSGTEPSNVPPPTHSQPPTTPPTAEPPTSAPHEPTGAPTTVGSPEGGSAPGEKPGNPGRIGPPAHRSVMPTTPELQPEGTR</sequence>
<dbReference type="Proteomes" id="UP000221961">
    <property type="component" value="Chromosome"/>
</dbReference>
<reference evidence="4 5" key="1">
    <citation type="submission" date="2017-10" db="EMBL/GenBank/DDBJ databases">
        <title>Comparative genomics between pathogenic Norcardia.</title>
        <authorList>
            <person name="Zeng L."/>
        </authorList>
    </citation>
    <scope>NUCLEOTIDE SEQUENCE [LARGE SCALE GENOMIC DNA]</scope>
    <source>
        <strain evidence="4 5">NC_YFY_NT001</strain>
    </source>
</reference>
<dbReference type="AlphaFoldDB" id="A0A291RE35"/>
<dbReference type="InterPro" id="IPR031928">
    <property type="entry name" value="RsdA_SigD-bd"/>
</dbReference>
<proteinExistence type="predicted"/>
<keyword evidence="2" id="KW-0472">Membrane</keyword>
<evidence type="ECO:0000313" key="5">
    <source>
        <dbReference type="Proteomes" id="UP000221961"/>
    </source>
</evidence>
<evidence type="ECO:0000313" key="4">
    <source>
        <dbReference type="EMBL" id="ATL65833.1"/>
    </source>
</evidence>
<dbReference type="KEGG" id="ntp:CRH09_05965"/>
<feature type="compositionally biased region" description="Basic and acidic residues" evidence="1">
    <location>
        <begin position="1"/>
        <end position="14"/>
    </location>
</feature>
<dbReference type="EMBL" id="CP023778">
    <property type="protein sequence ID" value="ATL65833.1"/>
    <property type="molecule type" value="Genomic_DNA"/>
</dbReference>
<accession>A0A291RE35</accession>
<dbReference type="GeneID" id="88356978"/>
<dbReference type="Gene3D" id="6.10.250.1300">
    <property type="match status" value="1"/>
</dbReference>
<keyword evidence="2" id="KW-0812">Transmembrane</keyword>
<name>A0A291RE35_9NOCA</name>
<evidence type="ECO:0000256" key="2">
    <source>
        <dbReference type="SAM" id="Phobius"/>
    </source>
</evidence>
<evidence type="ECO:0000259" key="3">
    <source>
        <dbReference type="Pfam" id="PF16751"/>
    </source>
</evidence>
<evidence type="ECO:0000256" key="1">
    <source>
        <dbReference type="SAM" id="MobiDB-lite"/>
    </source>
</evidence>
<feature type="region of interest" description="Disordered" evidence="1">
    <location>
        <begin position="1"/>
        <end position="33"/>
    </location>
</feature>
<feature type="transmembrane region" description="Helical" evidence="2">
    <location>
        <begin position="119"/>
        <end position="138"/>
    </location>
</feature>
<protein>
    <recommendedName>
        <fullName evidence="3">Anti-sigma-D factor RsdA sigma factor binding region domain-containing protein</fullName>
    </recommendedName>
</protein>
<feature type="region of interest" description="Disordered" evidence="1">
    <location>
        <begin position="227"/>
        <end position="356"/>
    </location>
</feature>
<feature type="domain" description="Anti-sigma-D factor RsdA sigma factor binding region" evidence="3">
    <location>
        <begin position="35"/>
        <end position="80"/>
    </location>
</feature>
<feature type="compositionally biased region" description="Polar residues" evidence="1">
    <location>
        <begin position="232"/>
        <end position="267"/>
    </location>
</feature>
<feature type="compositionally biased region" description="Pro residues" evidence="1">
    <location>
        <begin position="283"/>
        <end position="304"/>
    </location>
</feature>